<keyword evidence="9" id="KW-1185">Reference proteome</keyword>
<feature type="transmembrane region" description="Helical" evidence="7">
    <location>
        <begin position="255"/>
        <end position="278"/>
    </location>
</feature>
<evidence type="ECO:0000256" key="5">
    <source>
        <dbReference type="ARBA" id="ARBA00022989"/>
    </source>
</evidence>
<dbReference type="InterPro" id="IPR001991">
    <property type="entry name" value="Na-dicarboxylate_symporter"/>
</dbReference>
<comment type="subcellular location">
    <subcellularLocation>
        <location evidence="1">Cell membrane</location>
        <topology evidence="1">Multi-pass membrane protein</topology>
    </subcellularLocation>
</comment>
<reference evidence="8 9" key="1">
    <citation type="submission" date="2024-01" db="EMBL/GenBank/DDBJ databases">
        <title>Hyphobacterium bacterium isolated from marine sediment.</title>
        <authorList>
            <person name="Zhao S."/>
        </authorList>
    </citation>
    <scope>NUCLEOTIDE SEQUENCE [LARGE SCALE GENOMIC DNA]</scope>
    <source>
        <strain evidence="9">HN65</strain>
    </source>
</reference>
<evidence type="ECO:0000256" key="3">
    <source>
        <dbReference type="ARBA" id="ARBA00022475"/>
    </source>
</evidence>
<evidence type="ECO:0000313" key="9">
    <source>
        <dbReference type="Proteomes" id="UP001354971"/>
    </source>
</evidence>
<dbReference type="Proteomes" id="UP001354971">
    <property type="component" value="Unassembled WGS sequence"/>
</dbReference>
<feature type="transmembrane region" description="Helical" evidence="7">
    <location>
        <begin position="364"/>
        <end position="381"/>
    </location>
</feature>
<feature type="transmembrane region" description="Helical" evidence="7">
    <location>
        <begin position="105"/>
        <end position="127"/>
    </location>
</feature>
<evidence type="ECO:0000256" key="2">
    <source>
        <dbReference type="ARBA" id="ARBA00022448"/>
    </source>
</evidence>
<keyword evidence="2" id="KW-0813">Transport</keyword>
<accession>A0ABU7LP14</accession>
<evidence type="ECO:0000256" key="1">
    <source>
        <dbReference type="ARBA" id="ARBA00004651"/>
    </source>
</evidence>
<comment type="caution">
    <text evidence="8">The sequence shown here is derived from an EMBL/GenBank/DDBJ whole genome shotgun (WGS) entry which is preliminary data.</text>
</comment>
<dbReference type="RefSeq" id="WP_330198002.1">
    <property type="nucleotide sequence ID" value="NZ_JAZDRP010000002.1"/>
</dbReference>
<dbReference type="SUPFAM" id="SSF118215">
    <property type="entry name" value="Proton glutamate symport protein"/>
    <property type="match status" value="1"/>
</dbReference>
<dbReference type="PANTHER" id="PTHR42865:SF7">
    <property type="entry name" value="PROTON_GLUTAMATE-ASPARTATE SYMPORTER"/>
    <property type="match status" value="1"/>
</dbReference>
<dbReference type="Pfam" id="PF00375">
    <property type="entry name" value="SDF"/>
    <property type="match status" value="1"/>
</dbReference>
<evidence type="ECO:0000256" key="7">
    <source>
        <dbReference type="SAM" id="Phobius"/>
    </source>
</evidence>
<keyword evidence="3" id="KW-1003">Cell membrane</keyword>
<evidence type="ECO:0000256" key="6">
    <source>
        <dbReference type="ARBA" id="ARBA00023136"/>
    </source>
</evidence>
<evidence type="ECO:0000313" key="8">
    <source>
        <dbReference type="EMBL" id="MEE2525339.1"/>
    </source>
</evidence>
<dbReference type="InterPro" id="IPR036458">
    <property type="entry name" value="Na:dicarbo_symporter_sf"/>
</dbReference>
<gene>
    <name evidence="8" type="ORF">V0U79_03100</name>
</gene>
<dbReference type="Gene3D" id="1.10.3860.10">
    <property type="entry name" value="Sodium:dicarboxylate symporter"/>
    <property type="match status" value="1"/>
</dbReference>
<feature type="transmembrane region" description="Helical" evidence="7">
    <location>
        <begin position="222"/>
        <end position="243"/>
    </location>
</feature>
<feature type="transmembrane region" description="Helical" evidence="7">
    <location>
        <begin position="285"/>
        <end position="307"/>
    </location>
</feature>
<feature type="transmembrane region" description="Helical" evidence="7">
    <location>
        <begin position="327"/>
        <end position="352"/>
    </location>
</feature>
<name>A0ABU7LP14_9PROT</name>
<proteinExistence type="predicted"/>
<feature type="transmembrane region" description="Helical" evidence="7">
    <location>
        <begin position="62"/>
        <end position="93"/>
    </location>
</feature>
<feature type="transmembrane region" description="Helical" evidence="7">
    <location>
        <begin position="20"/>
        <end position="42"/>
    </location>
</feature>
<protein>
    <submittedName>
        <fullName evidence="8">Dicarboxylate/amino acid:cation symporter</fullName>
    </submittedName>
</protein>
<keyword evidence="6 7" id="KW-0472">Membrane</keyword>
<dbReference type="EMBL" id="JAZDRP010000002">
    <property type="protein sequence ID" value="MEE2525339.1"/>
    <property type="molecule type" value="Genomic_DNA"/>
</dbReference>
<dbReference type="PRINTS" id="PR00173">
    <property type="entry name" value="EDTRNSPORT"/>
</dbReference>
<dbReference type="PANTHER" id="PTHR42865">
    <property type="entry name" value="PROTON/GLUTAMATE-ASPARTATE SYMPORTER"/>
    <property type="match status" value="1"/>
</dbReference>
<feature type="transmembrane region" description="Helical" evidence="7">
    <location>
        <begin position="182"/>
        <end position="201"/>
    </location>
</feature>
<keyword evidence="5 7" id="KW-1133">Transmembrane helix</keyword>
<keyword evidence="4 7" id="KW-0812">Transmembrane</keyword>
<organism evidence="8 9">
    <name type="scientific">Hyphobacterium lacteum</name>
    <dbReference type="NCBI Taxonomy" id="3116575"/>
    <lineage>
        <taxon>Bacteria</taxon>
        <taxon>Pseudomonadati</taxon>
        <taxon>Pseudomonadota</taxon>
        <taxon>Alphaproteobacteria</taxon>
        <taxon>Maricaulales</taxon>
        <taxon>Maricaulaceae</taxon>
        <taxon>Hyphobacterium</taxon>
    </lineage>
</organism>
<evidence type="ECO:0000256" key="4">
    <source>
        <dbReference type="ARBA" id="ARBA00022692"/>
    </source>
</evidence>
<feature type="transmembrane region" description="Helical" evidence="7">
    <location>
        <begin position="387"/>
        <end position="409"/>
    </location>
</feature>
<sequence length="446" mass="46665">MTEARRIRTRELRKKLESWIRARLWAQVIAALLIGGVTGFLIGPDTGWITPETSELAGRLLALPGGIFLNLIQMVLMPLVAASIVLGLAAGASDPEKLRRLGGRLALYIGATTLFAASLGAVMALWLRPGASVIEPDWPMPRLRPDPDSLTDPVMQAATQAPDLIARVVPSNPLAAAADSEMLAVVVFAVFVGMAFVASGNRERLEPLKKLFEAMLEVAMTVVKWAMHLTPLAVFGLTAQLVARMGLSAITTLAAYVGLVLAGLAILLTLYLGLVAILGRMSPLAFLKAVFPVQLLAFSTSSSAAVMPLSLETARNRLGTPGDTASFIIPLAATMNMAGTALYQSIAVVFVAQVAGVSLAPPEVALIVMSLVAASIGAPGAPGVSVAILSGMLATFGIPAEGLVFVLGVDRLLDMSRTVVNVTGDLAACRILSRSEVNEETAATRD</sequence>